<evidence type="ECO:0000256" key="10">
    <source>
        <dbReference type="ARBA" id="ARBA00023167"/>
    </source>
</evidence>
<evidence type="ECO:0000256" key="5">
    <source>
        <dbReference type="ARBA" id="ARBA00022755"/>
    </source>
</evidence>
<dbReference type="UniPathway" id="UPA00193"/>
<dbReference type="Pfam" id="PF00763">
    <property type="entry name" value="THF_DHG_CYH"/>
    <property type="match status" value="1"/>
</dbReference>
<evidence type="ECO:0000256" key="12">
    <source>
        <dbReference type="HAMAP-Rule" id="MF_01576"/>
    </source>
</evidence>
<dbReference type="SUPFAM" id="SSF53223">
    <property type="entry name" value="Aminoacid dehydrogenase-like, N-terminal domain"/>
    <property type="match status" value="1"/>
</dbReference>
<keyword evidence="9 12" id="KW-0368">Histidine biosynthesis</keyword>
<keyword evidence="7 12" id="KW-0521">NADP</keyword>
<comment type="subunit">
    <text evidence="2 12">Homodimer.</text>
</comment>
<keyword evidence="4 12" id="KW-0028">Amino-acid biosynthesis</keyword>
<evidence type="ECO:0000256" key="11">
    <source>
        <dbReference type="ARBA" id="ARBA00023268"/>
    </source>
</evidence>
<feature type="binding site" evidence="12">
    <location>
        <position position="252"/>
    </location>
    <ligand>
        <name>NADP(+)</name>
        <dbReference type="ChEBI" id="CHEBI:58349"/>
    </ligand>
</feature>
<evidence type="ECO:0000256" key="6">
    <source>
        <dbReference type="ARBA" id="ARBA00022801"/>
    </source>
</evidence>
<keyword evidence="10 12" id="KW-0486">Methionine biosynthesis</keyword>
<dbReference type="eggNOG" id="COG0190">
    <property type="taxonomic scope" value="Bacteria"/>
</dbReference>
<dbReference type="SUPFAM" id="SSF51735">
    <property type="entry name" value="NAD(P)-binding Rossmann-fold domains"/>
    <property type="match status" value="1"/>
</dbReference>
<evidence type="ECO:0000259" key="14">
    <source>
        <dbReference type="Pfam" id="PF02882"/>
    </source>
</evidence>
<comment type="pathway">
    <text evidence="1 12">One-carbon metabolism; tetrahydrofolate interconversion.</text>
</comment>
<evidence type="ECO:0000256" key="9">
    <source>
        <dbReference type="ARBA" id="ARBA00023102"/>
    </source>
</evidence>
<evidence type="ECO:0000256" key="2">
    <source>
        <dbReference type="ARBA" id="ARBA00011738"/>
    </source>
</evidence>
<evidence type="ECO:0000256" key="8">
    <source>
        <dbReference type="ARBA" id="ARBA00023002"/>
    </source>
</evidence>
<proteinExistence type="inferred from homology"/>
<keyword evidence="16" id="KW-1185">Reference proteome</keyword>
<dbReference type="HAMAP" id="MF_01576">
    <property type="entry name" value="THF_DHG_CYH"/>
    <property type="match status" value="1"/>
</dbReference>
<sequence length="305" mass="33148">MWEVQFSFPCPKSNNEGGIEMTAVRIAGKEMAAQVREQLSREVEELKSKGVTPSMALILVGDAEDSALYVRSKAKACEGVGAFAETHHLGADTTLEQLLDLIDRLNKDDKVHGILVQLPLPEHLHEYEKRVMDAILPEKDIDAFHPVNIGNMVIGDDCYLGVTANACVKILENIGVDFKGKHAVVVGWSIEIGKPVTMMLFEKGCAVTLVHPDEDFVPYTKQADIIITEVGRPRAITGEMIKPGAIVIDTGANWVEGKSVGDVDYDSAAEVASYITPVPGGVGPMRIIMLIYNLVEAAKRKAGVR</sequence>
<dbReference type="InterPro" id="IPR036291">
    <property type="entry name" value="NAD(P)-bd_dom_sf"/>
</dbReference>
<dbReference type="Pfam" id="PF02882">
    <property type="entry name" value="THF_DHG_CYH_C"/>
    <property type="match status" value="1"/>
</dbReference>
<evidence type="ECO:0000259" key="13">
    <source>
        <dbReference type="Pfam" id="PF00763"/>
    </source>
</evidence>
<feature type="domain" description="Tetrahydrofolate dehydrogenase/cyclohydrolase NAD(P)-binding" evidence="14">
    <location>
        <begin position="163"/>
        <end position="301"/>
    </location>
</feature>
<dbReference type="Gene3D" id="3.40.50.10860">
    <property type="entry name" value="Leucine Dehydrogenase, chain A, domain 1"/>
    <property type="match status" value="1"/>
</dbReference>
<dbReference type="PROSITE" id="PS00766">
    <property type="entry name" value="THF_DHG_CYH_1"/>
    <property type="match status" value="1"/>
</dbReference>
<comment type="catalytic activity">
    <reaction evidence="12">
        <text>(6R)-5,10-methenyltetrahydrofolate + H2O = (6R)-10-formyltetrahydrofolate + H(+)</text>
        <dbReference type="Rhea" id="RHEA:23700"/>
        <dbReference type="ChEBI" id="CHEBI:15377"/>
        <dbReference type="ChEBI" id="CHEBI:15378"/>
        <dbReference type="ChEBI" id="CHEBI:57455"/>
        <dbReference type="ChEBI" id="CHEBI:195366"/>
        <dbReference type="EC" id="3.5.4.9"/>
    </reaction>
</comment>
<dbReference type="CDD" id="cd01080">
    <property type="entry name" value="NAD_bind_m-THF_DH_Cyclohyd"/>
    <property type="match status" value="1"/>
</dbReference>
<dbReference type="Proteomes" id="UP000000467">
    <property type="component" value="Chromosome"/>
</dbReference>
<dbReference type="PRINTS" id="PR00085">
    <property type="entry name" value="THFDHDRGNASE"/>
</dbReference>
<dbReference type="PANTHER" id="PTHR48099:SF5">
    <property type="entry name" value="C-1-TETRAHYDROFOLATE SYNTHASE, CYTOPLASMIC"/>
    <property type="match status" value="1"/>
</dbReference>
<dbReference type="PANTHER" id="PTHR48099">
    <property type="entry name" value="C-1-TETRAHYDROFOLATE SYNTHASE, CYTOPLASMIC-RELATED"/>
    <property type="match status" value="1"/>
</dbReference>
<evidence type="ECO:0000256" key="4">
    <source>
        <dbReference type="ARBA" id="ARBA00022605"/>
    </source>
</evidence>
<dbReference type="GO" id="GO:0009086">
    <property type="term" value="P:methionine biosynthetic process"/>
    <property type="evidence" value="ECO:0007669"/>
    <property type="project" value="UniProtKB-KW"/>
</dbReference>
<keyword evidence="11 12" id="KW-0511">Multifunctional enzyme</keyword>
<dbReference type="GO" id="GO:0004488">
    <property type="term" value="F:methylenetetrahydrofolate dehydrogenase (NADP+) activity"/>
    <property type="evidence" value="ECO:0007669"/>
    <property type="project" value="UniProtKB-UniRule"/>
</dbReference>
<dbReference type="InterPro" id="IPR046346">
    <property type="entry name" value="Aminoacid_DH-like_N_sf"/>
</dbReference>
<comment type="similarity">
    <text evidence="12">Belongs to the tetrahydrofolate dehydrogenase/cyclohydrolase family.</text>
</comment>
<name>K4LFR1_THEPS</name>
<dbReference type="EMBL" id="CP003732">
    <property type="protein sequence ID" value="AFV11836.1"/>
    <property type="molecule type" value="Genomic_DNA"/>
</dbReference>
<dbReference type="HOGENOM" id="CLU_034045_2_1_9"/>
<dbReference type="GO" id="GO:0006164">
    <property type="term" value="P:purine nucleotide biosynthetic process"/>
    <property type="evidence" value="ECO:0007669"/>
    <property type="project" value="UniProtKB-KW"/>
</dbReference>
<evidence type="ECO:0000256" key="3">
    <source>
        <dbReference type="ARBA" id="ARBA00022563"/>
    </source>
</evidence>
<keyword evidence="3 12" id="KW-0554">One-carbon metabolism</keyword>
<dbReference type="InterPro" id="IPR020631">
    <property type="entry name" value="THF_DH/CycHdrlase_NAD-bd_dom"/>
</dbReference>
<accession>K4LFR1</accession>
<evidence type="ECO:0000313" key="15">
    <source>
        <dbReference type="EMBL" id="AFV11836.1"/>
    </source>
</evidence>
<dbReference type="GO" id="GO:0000105">
    <property type="term" value="P:L-histidine biosynthetic process"/>
    <property type="evidence" value="ECO:0007669"/>
    <property type="project" value="UniProtKB-KW"/>
</dbReference>
<dbReference type="EC" id="1.5.1.5" evidence="12"/>
<dbReference type="InterPro" id="IPR000672">
    <property type="entry name" value="THF_DH/CycHdrlase"/>
</dbReference>
<evidence type="ECO:0000256" key="7">
    <source>
        <dbReference type="ARBA" id="ARBA00022857"/>
    </source>
</evidence>
<dbReference type="FunFam" id="3.40.50.10860:FF:000005">
    <property type="entry name" value="C-1-tetrahydrofolate synthase, cytoplasmic, putative"/>
    <property type="match status" value="1"/>
</dbReference>
<evidence type="ECO:0000313" key="16">
    <source>
        <dbReference type="Proteomes" id="UP000000467"/>
    </source>
</evidence>
<comment type="catalytic activity">
    <reaction evidence="12">
        <text>(6R)-5,10-methylene-5,6,7,8-tetrahydrofolate + NADP(+) = (6R)-5,10-methenyltetrahydrofolate + NADPH</text>
        <dbReference type="Rhea" id="RHEA:22812"/>
        <dbReference type="ChEBI" id="CHEBI:15636"/>
        <dbReference type="ChEBI" id="CHEBI:57455"/>
        <dbReference type="ChEBI" id="CHEBI:57783"/>
        <dbReference type="ChEBI" id="CHEBI:58349"/>
        <dbReference type="EC" id="1.5.1.5"/>
    </reaction>
</comment>
<comment type="function">
    <text evidence="12">Catalyzes the oxidation of 5,10-methylenetetrahydrofolate to 5,10-methenyltetrahydrofolate and then the hydrolysis of 5,10-methenyltetrahydrofolate to 10-formyltetrahydrofolate.</text>
</comment>
<dbReference type="GO" id="GO:0004477">
    <property type="term" value="F:methenyltetrahydrofolate cyclohydrolase activity"/>
    <property type="evidence" value="ECO:0007669"/>
    <property type="project" value="UniProtKB-UniRule"/>
</dbReference>
<reference evidence="15 16" key="1">
    <citation type="journal article" date="2012" name="BMC Genomics">
        <title>Genome-guided analysis of physiological and morphological traits of the fermentative acetate oxidizer Thermacetogenium phaeum.</title>
        <authorList>
            <person name="Oehler D."/>
            <person name="Poehlein A."/>
            <person name="Leimbach A."/>
            <person name="Muller N."/>
            <person name="Daniel R."/>
            <person name="Gottschalk G."/>
            <person name="Schink B."/>
        </authorList>
    </citation>
    <scope>NUCLEOTIDE SEQUENCE [LARGE SCALE GENOMIC DNA]</scope>
    <source>
        <strain evidence="16">ATCC BAA-254 / DSM 26808 / PB</strain>
    </source>
</reference>
<comment type="caution">
    <text evidence="12">Lacks conserved residue(s) required for the propagation of feature annotation.</text>
</comment>
<keyword evidence="5 12" id="KW-0658">Purine biosynthesis</keyword>
<dbReference type="EC" id="3.5.4.9" evidence="12"/>
<evidence type="ECO:0000256" key="1">
    <source>
        <dbReference type="ARBA" id="ARBA00004777"/>
    </source>
</evidence>
<dbReference type="STRING" id="1089553.Tph_c16310"/>
<dbReference type="InterPro" id="IPR020867">
    <property type="entry name" value="THF_DH/CycHdrlase_CS"/>
</dbReference>
<protein>
    <recommendedName>
        <fullName evidence="12">Bifunctional protein FolD</fullName>
    </recommendedName>
    <domain>
        <recommendedName>
            <fullName evidence="12">Methylenetetrahydrofolate dehydrogenase</fullName>
            <ecNumber evidence="12">1.5.1.5</ecNumber>
        </recommendedName>
    </domain>
    <domain>
        <recommendedName>
            <fullName evidence="12">Methenyltetrahydrofolate cyclohydrolase</fullName>
            <ecNumber evidence="12">3.5.4.9</ecNumber>
        </recommendedName>
    </domain>
</protein>
<feature type="domain" description="Tetrahydrofolate dehydrogenase/cyclohydrolase catalytic" evidence="13">
    <location>
        <begin position="26"/>
        <end position="142"/>
    </location>
</feature>
<dbReference type="KEGG" id="tpz:Tph_c16310"/>
<dbReference type="Gene3D" id="3.40.50.720">
    <property type="entry name" value="NAD(P)-binding Rossmann-like Domain"/>
    <property type="match status" value="1"/>
</dbReference>
<keyword evidence="8 12" id="KW-0560">Oxidoreductase</keyword>
<dbReference type="GO" id="GO:0005829">
    <property type="term" value="C:cytosol"/>
    <property type="evidence" value="ECO:0007669"/>
    <property type="project" value="TreeGrafter"/>
</dbReference>
<keyword evidence="6 12" id="KW-0378">Hydrolase</keyword>
<dbReference type="GO" id="GO:0035999">
    <property type="term" value="P:tetrahydrofolate interconversion"/>
    <property type="evidence" value="ECO:0007669"/>
    <property type="project" value="UniProtKB-UniRule"/>
</dbReference>
<dbReference type="InterPro" id="IPR020630">
    <property type="entry name" value="THF_DH/CycHdrlase_cat_dom"/>
</dbReference>
<gene>
    <name evidence="15" type="primary">folD1</name>
    <name evidence="12" type="synonym">folD</name>
    <name evidence="15" type="ordered locus">Tph_c16310</name>
</gene>
<dbReference type="AlphaFoldDB" id="K4LFR1"/>
<organism evidence="15 16">
    <name type="scientific">Thermacetogenium phaeum (strain ATCC BAA-254 / DSM 26808 / PB)</name>
    <dbReference type="NCBI Taxonomy" id="1089553"/>
    <lineage>
        <taxon>Bacteria</taxon>
        <taxon>Bacillati</taxon>
        <taxon>Bacillota</taxon>
        <taxon>Clostridia</taxon>
        <taxon>Thermoanaerobacterales</taxon>
        <taxon>Thermoanaerobacteraceae</taxon>
        <taxon>Thermacetogenium</taxon>
    </lineage>
</organism>
<feature type="binding site" evidence="12">
    <location>
        <begin position="187"/>
        <end position="189"/>
    </location>
    <ligand>
        <name>NADP(+)</name>
        <dbReference type="ChEBI" id="CHEBI:58349"/>
    </ligand>
</feature>